<feature type="signal peptide" evidence="1">
    <location>
        <begin position="1"/>
        <end position="22"/>
    </location>
</feature>
<accession>A0ABV8L7X6</accession>
<evidence type="ECO:0000313" key="2">
    <source>
        <dbReference type="EMBL" id="MFC4126979.1"/>
    </source>
</evidence>
<evidence type="ECO:0008006" key="4">
    <source>
        <dbReference type="Google" id="ProtNLM"/>
    </source>
</evidence>
<gene>
    <name evidence="2" type="ORF">ACFOW8_18750</name>
</gene>
<dbReference type="Proteomes" id="UP001595767">
    <property type="component" value="Unassembled WGS sequence"/>
</dbReference>
<keyword evidence="3" id="KW-1185">Reference proteome</keyword>
<name>A0ABV8L7X6_9NOCA</name>
<proteinExistence type="predicted"/>
<keyword evidence="1" id="KW-0732">Signal</keyword>
<reference evidence="3" key="1">
    <citation type="journal article" date="2019" name="Int. J. Syst. Evol. Microbiol.">
        <title>The Global Catalogue of Microorganisms (GCM) 10K type strain sequencing project: providing services to taxonomists for standard genome sequencing and annotation.</title>
        <authorList>
            <consortium name="The Broad Institute Genomics Platform"/>
            <consortium name="The Broad Institute Genome Sequencing Center for Infectious Disease"/>
            <person name="Wu L."/>
            <person name="Ma J."/>
        </authorList>
    </citation>
    <scope>NUCLEOTIDE SEQUENCE [LARGE SCALE GENOMIC DNA]</scope>
    <source>
        <strain evidence="3">CGMCC 4.7204</strain>
    </source>
</reference>
<evidence type="ECO:0000313" key="3">
    <source>
        <dbReference type="Proteomes" id="UP001595767"/>
    </source>
</evidence>
<protein>
    <recommendedName>
        <fullName evidence="4">DUF5642 domain-containing protein</fullName>
    </recommendedName>
</protein>
<organism evidence="2 3">
    <name type="scientific">Nocardia rhizosphaerae</name>
    <dbReference type="NCBI Taxonomy" id="1691571"/>
    <lineage>
        <taxon>Bacteria</taxon>
        <taxon>Bacillati</taxon>
        <taxon>Actinomycetota</taxon>
        <taxon>Actinomycetes</taxon>
        <taxon>Mycobacteriales</taxon>
        <taxon>Nocardiaceae</taxon>
        <taxon>Nocardia</taxon>
    </lineage>
</organism>
<dbReference type="RefSeq" id="WP_378551986.1">
    <property type="nucleotide sequence ID" value="NZ_JBHSBA010000007.1"/>
</dbReference>
<evidence type="ECO:0000256" key="1">
    <source>
        <dbReference type="SAM" id="SignalP"/>
    </source>
</evidence>
<sequence length="304" mass="32140">MQRLLLAVAVLVAVVACGPAESPAPYWTVEATTDAEAFEMLRRAAAVEPCALLPRTELAELGEPGPDQVRRPDACEVAVAGRHGRSTVTVIVVAGTFDGAWGVVPDDATTTIVDGAAITTVEDRDMRRERSIPDGDRTCRVDVKYPAAAGYTVSVAMPAGSDPCPRAERLALAAMARWLEQPPHGTTPGLPRSILAGIDPCAVPAALGATIRADEQQLGACSFRLDGTHTAILFDHFPEASFADGPHDERGRYVLPDGPALMKAQLGPAFTTDEENRPIVPAAVVSGDTPVAHRVMNAVIDHFR</sequence>
<dbReference type="PROSITE" id="PS51257">
    <property type="entry name" value="PROKAR_LIPOPROTEIN"/>
    <property type="match status" value="1"/>
</dbReference>
<dbReference type="EMBL" id="JBHSBA010000007">
    <property type="protein sequence ID" value="MFC4126979.1"/>
    <property type="molecule type" value="Genomic_DNA"/>
</dbReference>
<comment type="caution">
    <text evidence="2">The sequence shown here is derived from an EMBL/GenBank/DDBJ whole genome shotgun (WGS) entry which is preliminary data.</text>
</comment>
<feature type="chain" id="PRO_5047263988" description="DUF5642 domain-containing protein" evidence="1">
    <location>
        <begin position="23"/>
        <end position="304"/>
    </location>
</feature>